<dbReference type="SUPFAM" id="SSF47757">
    <property type="entry name" value="Chemotaxis receptor methyltransferase CheR, N-terminal domain"/>
    <property type="match status" value="1"/>
</dbReference>
<dbReference type="InterPro" id="IPR000780">
    <property type="entry name" value="CheR_MeTrfase"/>
</dbReference>
<dbReference type="AlphaFoldDB" id="A0A1V4HNV4"/>
<evidence type="ECO:0000313" key="3">
    <source>
        <dbReference type="Proteomes" id="UP000190626"/>
    </source>
</evidence>
<reference evidence="3" key="1">
    <citation type="submission" date="2016-07" db="EMBL/GenBank/DDBJ databases">
        <authorList>
            <person name="Florea S."/>
            <person name="Webb J.S."/>
            <person name="Jaromczyk J."/>
            <person name="Schardl C.L."/>
        </authorList>
    </citation>
    <scope>NUCLEOTIDE SEQUENCE [LARGE SCALE GENOMIC DNA]</scope>
    <source>
        <strain evidence="3">CY1</strain>
    </source>
</reference>
<name>A0A1V4HNV4_9BACL</name>
<comment type="caution">
    <text evidence="2">The sequence shown here is derived from an EMBL/GenBank/DDBJ whole genome shotgun (WGS) entry which is preliminary data.</text>
</comment>
<keyword evidence="3" id="KW-1185">Reference proteome</keyword>
<accession>A0A1V4HNV4</accession>
<dbReference type="PANTHER" id="PTHR24422:SF8">
    <property type="entry name" value="CHEMOTAXIS PROTEIN"/>
    <property type="match status" value="1"/>
</dbReference>
<dbReference type="SMART" id="SM00138">
    <property type="entry name" value="MeTrc"/>
    <property type="match status" value="1"/>
</dbReference>
<evidence type="ECO:0000313" key="2">
    <source>
        <dbReference type="EMBL" id="OPH59388.1"/>
    </source>
</evidence>
<dbReference type="Gene3D" id="3.40.50.150">
    <property type="entry name" value="Vaccinia Virus protein VP39"/>
    <property type="match status" value="1"/>
</dbReference>
<dbReference type="InterPro" id="IPR050903">
    <property type="entry name" value="Bact_Chemotaxis_MeTrfase"/>
</dbReference>
<dbReference type="InterPro" id="IPR022641">
    <property type="entry name" value="CheR_N"/>
</dbReference>
<dbReference type="InterPro" id="IPR022642">
    <property type="entry name" value="CheR_C"/>
</dbReference>
<dbReference type="EMBL" id="MBTG01000007">
    <property type="protein sequence ID" value="OPH59388.1"/>
    <property type="molecule type" value="Genomic_DNA"/>
</dbReference>
<proteinExistence type="predicted"/>
<dbReference type="PRINTS" id="PR00996">
    <property type="entry name" value="CHERMTFRASE"/>
</dbReference>
<dbReference type="RefSeq" id="WP_079411006.1">
    <property type="nucleotide sequence ID" value="NZ_MBTG01000007.1"/>
</dbReference>
<protein>
    <submittedName>
        <fullName evidence="2">Chemotaxis protein CheR</fullName>
    </submittedName>
</protein>
<dbReference type="Proteomes" id="UP000190626">
    <property type="component" value="Unassembled WGS sequence"/>
</dbReference>
<feature type="domain" description="CheR-type methyltransferase" evidence="1">
    <location>
        <begin position="21"/>
        <end position="295"/>
    </location>
</feature>
<dbReference type="STRING" id="1469647.BC351_21005"/>
<dbReference type="Pfam" id="PF03705">
    <property type="entry name" value="CheR_N"/>
    <property type="match status" value="1"/>
</dbReference>
<dbReference type="PANTHER" id="PTHR24422">
    <property type="entry name" value="CHEMOTAXIS PROTEIN METHYLTRANSFERASE"/>
    <property type="match status" value="1"/>
</dbReference>
<dbReference type="OrthoDB" id="9816309at2"/>
<dbReference type="SUPFAM" id="SSF53335">
    <property type="entry name" value="S-adenosyl-L-methionine-dependent methyltransferases"/>
    <property type="match status" value="1"/>
</dbReference>
<sequence>MVDEAGEEALNHTDEPGELNELSYNDELQNVEINLLLEGMYQMYGFDFRHYVRSSLRRRILNRMRAEKLPTITAVLEKILHEPGFVDLLLNDMSIRVTEMFRDPSFFRAFRTYVVPELRKYPEIRIWHAGCATGEEVYSMAILMQEEGLAEKTRIYATDMNEKAIESAQKGAFPLKQMQAFTKNYLDSGGEKAFSEYYKTDHQYAYFQPLMKENLIFAQHNLVTDGSFNEFHVILCRNVMIYFDNKLQKQVHSLFYDSLTSGGFLGLGNKESILFIPEGVNYDEFASQERIYRKK</sequence>
<dbReference type="InterPro" id="IPR029063">
    <property type="entry name" value="SAM-dependent_MTases_sf"/>
</dbReference>
<dbReference type="PROSITE" id="PS50123">
    <property type="entry name" value="CHER"/>
    <property type="match status" value="1"/>
</dbReference>
<evidence type="ECO:0000259" key="1">
    <source>
        <dbReference type="PROSITE" id="PS50123"/>
    </source>
</evidence>
<dbReference type="GO" id="GO:0008757">
    <property type="term" value="F:S-adenosylmethionine-dependent methyltransferase activity"/>
    <property type="evidence" value="ECO:0007669"/>
    <property type="project" value="InterPro"/>
</dbReference>
<gene>
    <name evidence="2" type="ORF">BC351_21005</name>
</gene>
<dbReference type="Pfam" id="PF01739">
    <property type="entry name" value="CheR"/>
    <property type="match status" value="1"/>
</dbReference>
<organism evidence="2 3">
    <name type="scientific">Paenibacillus ferrarius</name>
    <dbReference type="NCBI Taxonomy" id="1469647"/>
    <lineage>
        <taxon>Bacteria</taxon>
        <taxon>Bacillati</taxon>
        <taxon>Bacillota</taxon>
        <taxon>Bacilli</taxon>
        <taxon>Bacillales</taxon>
        <taxon>Paenibacillaceae</taxon>
        <taxon>Paenibacillus</taxon>
    </lineage>
</organism>